<keyword evidence="1" id="KW-0175">Coiled coil</keyword>
<dbReference type="EMBL" id="JACHBR010000001">
    <property type="protein sequence ID" value="MBB5627764.1"/>
    <property type="molecule type" value="Genomic_DNA"/>
</dbReference>
<evidence type="ECO:0000313" key="2">
    <source>
        <dbReference type="EMBL" id="MBB5627764.1"/>
    </source>
</evidence>
<keyword evidence="3" id="KW-1185">Reference proteome</keyword>
<name>A0A7W8Z5B9_9ACTN</name>
<proteinExistence type="predicted"/>
<evidence type="ECO:0000256" key="1">
    <source>
        <dbReference type="SAM" id="Coils"/>
    </source>
</evidence>
<organism evidence="2 3">
    <name type="scientific">Sphaerisporangium krabiense</name>
    <dbReference type="NCBI Taxonomy" id="763782"/>
    <lineage>
        <taxon>Bacteria</taxon>
        <taxon>Bacillati</taxon>
        <taxon>Actinomycetota</taxon>
        <taxon>Actinomycetes</taxon>
        <taxon>Streptosporangiales</taxon>
        <taxon>Streptosporangiaceae</taxon>
        <taxon>Sphaerisporangium</taxon>
    </lineage>
</organism>
<protein>
    <submittedName>
        <fullName evidence="2">Phage shock protein A</fullName>
    </submittedName>
</protein>
<sequence length="104" mass="11424">MTRADHRQDVKDALWEVQALKRELGELRREVGQLRKRVESAAAPVKAADPVLGAKVVETHRLATETASAVDHLLQADVLLWQAVEEIREGDRPATDGPAPRGDA</sequence>
<comment type="caution">
    <text evidence="2">The sequence shown here is derived from an EMBL/GenBank/DDBJ whole genome shotgun (WGS) entry which is preliminary data.</text>
</comment>
<accession>A0A7W8Z5B9</accession>
<dbReference type="AlphaFoldDB" id="A0A7W8Z5B9"/>
<feature type="coiled-coil region" evidence="1">
    <location>
        <begin position="3"/>
        <end position="37"/>
    </location>
</feature>
<gene>
    <name evidence="2" type="ORF">BJ981_003463</name>
</gene>
<reference evidence="2 3" key="1">
    <citation type="submission" date="2020-08" db="EMBL/GenBank/DDBJ databases">
        <title>Sequencing the genomes of 1000 actinobacteria strains.</title>
        <authorList>
            <person name="Klenk H.-P."/>
        </authorList>
    </citation>
    <scope>NUCLEOTIDE SEQUENCE [LARGE SCALE GENOMIC DNA]</scope>
    <source>
        <strain evidence="2 3">DSM 45790</strain>
    </source>
</reference>
<dbReference type="Proteomes" id="UP000588112">
    <property type="component" value="Unassembled WGS sequence"/>
</dbReference>
<evidence type="ECO:0000313" key="3">
    <source>
        <dbReference type="Proteomes" id="UP000588112"/>
    </source>
</evidence>
<dbReference type="RefSeq" id="WP_239139201.1">
    <property type="nucleotide sequence ID" value="NZ_BOOS01000015.1"/>
</dbReference>